<dbReference type="AlphaFoldDB" id="A0A927FFV9"/>
<dbReference type="Proteomes" id="UP000647424">
    <property type="component" value="Unassembled WGS sequence"/>
</dbReference>
<evidence type="ECO:0000256" key="1">
    <source>
        <dbReference type="ARBA" id="ARBA00017693"/>
    </source>
</evidence>
<dbReference type="PANTHER" id="PTHR14289:SF16">
    <property type="entry name" value="POLYMERASE DELTA-INTERACTING PROTEIN 2"/>
    <property type="match status" value="1"/>
</dbReference>
<dbReference type="InterPro" id="IPR036767">
    <property type="entry name" value="ApaG_sf"/>
</dbReference>
<dbReference type="InterPro" id="IPR023065">
    <property type="entry name" value="Uncharacterised_ApaG"/>
</dbReference>
<dbReference type="NCBIfam" id="NF003967">
    <property type="entry name" value="PRK05461.1"/>
    <property type="match status" value="1"/>
</dbReference>
<reference evidence="4" key="1">
    <citation type="submission" date="2020-09" db="EMBL/GenBank/DDBJ databases">
        <title>Genome seq and assembly of Limnohabitants sp.</title>
        <authorList>
            <person name="Chhetri G."/>
        </authorList>
    </citation>
    <scope>NUCLEOTIDE SEQUENCE</scope>
    <source>
        <strain evidence="4">JUR4</strain>
    </source>
</reference>
<name>A0A927FFV9_9BURK</name>
<evidence type="ECO:0000313" key="5">
    <source>
        <dbReference type="Proteomes" id="UP000647424"/>
    </source>
</evidence>
<dbReference type="PANTHER" id="PTHR14289">
    <property type="entry name" value="F-BOX ONLY PROTEIN 3"/>
    <property type="match status" value="1"/>
</dbReference>
<dbReference type="EMBL" id="JACYFT010000001">
    <property type="protein sequence ID" value="MBD8049802.1"/>
    <property type="molecule type" value="Genomic_DNA"/>
</dbReference>
<dbReference type="RefSeq" id="WP_191818248.1">
    <property type="nucleotide sequence ID" value="NZ_JACYFT010000001.1"/>
</dbReference>
<keyword evidence="5" id="KW-1185">Reference proteome</keyword>
<gene>
    <name evidence="2 4" type="primary">apaG</name>
    <name evidence="4" type="ORF">IC609_04555</name>
</gene>
<dbReference type="HAMAP" id="MF_00791">
    <property type="entry name" value="ApaG"/>
    <property type="match status" value="1"/>
</dbReference>
<dbReference type="GO" id="GO:0070987">
    <property type="term" value="P:error-free translesion synthesis"/>
    <property type="evidence" value="ECO:0007669"/>
    <property type="project" value="TreeGrafter"/>
</dbReference>
<sequence length="132" mass="14435">MADYQFHIQTEPRYVPEQSNPEQHVFGFAYTITLTNTGAVAAQLISRHWVIQNGRGEAEEVSGLGVVGHQPLLQPGESFQYTSGCRLATATGSMHGEFFFVAVDGHRFECPVPPFMLDASAIPGAPGRHLLH</sequence>
<dbReference type="SUPFAM" id="SSF110069">
    <property type="entry name" value="ApaG-like"/>
    <property type="match status" value="1"/>
</dbReference>
<evidence type="ECO:0000256" key="2">
    <source>
        <dbReference type="HAMAP-Rule" id="MF_00791"/>
    </source>
</evidence>
<comment type="caution">
    <text evidence="4">The sequence shown here is derived from an EMBL/GenBank/DDBJ whole genome shotgun (WGS) entry which is preliminary data.</text>
</comment>
<evidence type="ECO:0000259" key="3">
    <source>
        <dbReference type="PROSITE" id="PS51087"/>
    </source>
</evidence>
<evidence type="ECO:0000313" key="4">
    <source>
        <dbReference type="EMBL" id="MBD8049802.1"/>
    </source>
</evidence>
<proteinExistence type="inferred from homology"/>
<dbReference type="InterPro" id="IPR007474">
    <property type="entry name" value="ApaG_domain"/>
</dbReference>
<dbReference type="Pfam" id="PF04379">
    <property type="entry name" value="DUF525"/>
    <property type="match status" value="1"/>
</dbReference>
<dbReference type="Gene3D" id="2.60.40.1470">
    <property type="entry name" value="ApaG domain"/>
    <property type="match status" value="1"/>
</dbReference>
<dbReference type="PROSITE" id="PS51087">
    <property type="entry name" value="APAG"/>
    <property type="match status" value="1"/>
</dbReference>
<organism evidence="4 5">
    <name type="scientific">Limnohabitans radicicola</name>
    <dbReference type="NCBI Taxonomy" id="2771427"/>
    <lineage>
        <taxon>Bacteria</taxon>
        <taxon>Pseudomonadati</taxon>
        <taxon>Pseudomonadota</taxon>
        <taxon>Betaproteobacteria</taxon>
        <taxon>Burkholderiales</taxon>
        <taxon>Comamonadaceae</taxon>
        <taxon>Limnohabitans</taxon>
    </lineage>
</organism>
<protein>
    <recommendedName>
        <fullName evidence="1 2">Protein ApaG</fullName>
    </recommendedName>
</protein>
<accession>A0A927FFV9</accession>
<feature type="domain" description="ApaG" evidence="3">
    <location>
        <begin position="1"/>
        <end position="124"/>
    </location>
</feature>